<accession>A0AAU7CYX1</accession>
<keyword evidence="3" id="KW-0449">Lipoprotein</keyword>
<evidence type="ECO:0000259" key="2">
    <source>
        <dbReference type="Pfam" id="PF17131"/>
    </source>
</evidence>
<dbReference type="InterPro" id="IPR033399">
    <property type="entry name" value="TP_0789-like"/>
</dbReference>
<name>A0AAU7CYX1_9BACT</name>
<accession>A0AAU7D6U7</accession>
<feature type="domain" description="Uncharacterized protein TP-0789" evidence="2">
    <location>
        <begin position="186"/>
        <end position="281"/>
    </location>
</feature>
<reference evidence="3" key="1">
    <citation type="submission" date="2023-03" db="EMBL/GenBank/DDBJ databases">
        <title>Edaphobacter sp.</title>
        <authorList>
            <person name="Huber K.J."/>
            <person name="Papendorf J."/>
            <person name="Pilke C."/>
            <person name="Bunk B."/>
            <person name="Sproeer C."/>
            <person name="Pester M."/>
        </authorList>
    </citation>
    <scope>NUCLEOTIDE SEQUENCE</scope>
    <source>
        <strain evidence="3">DSM 109919</strain>
        <strain evidence="4">DSM 109920</strain>
    </source>
</reference>
<evidence type="ECO:0000313" key="3">
    <source>
        <dbReference type="EMBL" id="XBH10097.1"/>
    </source>
</evidence>
<dbReference type="PROSITE" id="PS51257">
    <property type="entry name" value="PROKAR_LIPOPROTEIN"/>
    <property type="match status" value="1"/>
</dbReference>
<keyword evidence="1" id="KW-0732">Signal</keyword>
<evidence type="ECO:0000256" key="1">
    <source>
        <dbReference type="ARBA" id="ARBA00022729"/>
    </source>
</evidence>
<dbReference type="RefSeq" id="WP_348267603.1">
    <property type="nucleotide sequence ID" value="NZ_CP121194.1"/>
</dbReference>
<dbReference type="Pfam" id="PF17131">
    <property type="entry name" value="LolA_like"/>
    <property type="match status" value="1"/>
</dbReference>
<evidence type="ECO:0000313" key="4">
    <source>
        <dbReference type="EMBL" id="XBH13534.1"/>
    </source>
</evidence>
<sequence>MSLRKAVAAGLIGLVPALTGCLTHTRIVPRTHLAELVIGTSLNALVKQINTRYDDLQTMKATVEISATTGGGLQGKVTESPNFSGYIFMRKPEDLRVILLVPVLRNQAMDMVSDGKTWKLWIPPRNRAMEGTSQVTKPSKNGLENLRPAVFFGSLFIRGLEPDEIASLTSDIRVVPDPKKKKDLIEEPDYELQILSQPEGQTAHTHRVIHISRTNLEPFQQDLYDPDGNIVTQAVYSNYQTFDGISFPTKIVITRPLDQYSLTVTITKLALNQPLANDQFDMKIPDNVPVQKMN</sequence>
<organism evidence="3">
    <name type="scientific">Edaphobacter paludis</name>
    <dbReference type="NCBI Taxonomy" id="3035702"/>
    <lineage>
        <taxon>Bacteria</taxon>
        <taxon>Pseudomonadati</taxon>
        <taxon>Acidobacteriota</taxon>
        <taxon>Terriglobia</taxon>
        <taxon>Terriglobales</taxon>
        <taxon>Acidobacteriaceae</taxon>
        <taxon>Edaphobacter</taxon>
    </lineage>
</organism>
<dbReference type="Gene3D" id="2.50.20.10">
    <property type="entry name" value="Lipoprotein localisation LolA/LolB/LppX"/>
    <property type="match status" value="1"/>
</dbReference>
<dbReference type="SUPFAM" id="SSF89392">
    <property type="entry name" value="Prokaryotic lipoproteins and lipoprotein localization factors"/>
    <property type="match status" value="1"/>
</dbReference>
<gene>
    <name evidence="3" type="ORF">P4G45_16690</name>
    <name evidence="4" type="ORF">P8936_17900</name>
</gene>
<dbReference type="AlphaFoldDB" id="A0AAU7CYX1"/>
<dbReference type="KEGG" id="epl:P4G45_16690"/>
<dbReference type="InterPro" id="IPR029046">
    <property type="entry name" value="LolA/LolB/LppX"/>
</dbReference>
<dbReference type="EMBL" id="CP121194">
    <property type="protein sequence ID" value="XBH10097.1"/>
    <property type="molecule type" value="Genomic_DNA"/>
</dbReference>
<dbReference type="EMBL" id="CP121195">
    <property type="protein sequence ID" value="XBH13534.1"/>
    <property type="molecule type" value="Genomic_DNA"/>
</dbReference>
<protein>
    <submittedName>
        <fullName evidence="3">Outer membrane lipoprotein-sorting protein</fullName>
    </submittedName>
</protein>
<proteinExistence type="predicted"/>